<dbReference type="GO" id="GO:0005634">
    <property type="term" value="C:nucleus"/>
    <property type="evidence" value="ECO:0007669"/>
    <property type="project" value="TreeGrafter"/>
</dbReference>
<dbReference type="OrthoDB" id="10061052at2759"/>
<organism evidence="3 4">
    <name type="scientific">Leptonychotes weddellii</name>
    <name type="common">Weddell seal</name>
    <name type="synonym">Otaria weddellii</name>
    <dbReference type="NCBI Taxonomy" id="9713"/>
    <lineage>
        <taxon>Eukaryota</taxon>
        <taxon>Metazoa</taxon>
        <taxon>Chordata</taxon>
        <taxon>Craniata</taxon>
        <taxon>Vertebrata</taxon>
        <taxon>Euteleostomi</taxon>
        <taxon>Mammalia</taxon>
        <taxon>Eutheria</taxon>
        <taxon>Laurasiatheria</taxon>
        <taxon>Carnivora</taxon>
        <taxon>Caniformia</taxon>
        <taxon>Pinnipedia</taxon>
        <taxon>Phocidae</taxon>
        <taxon>Monachinae</taxon>
        <taxon>Lobodontini</taxon>
        <taxon>Leptonychotes</taxon>
    </lineage>
</organism>
<dbReference type="PANTHER" id="PTHR47831:SF1">
    <property type="entry name" value="GENERAL TRANSCRIPTION FACTOR II-I REPEAT DOMAIN-CONTAINING PROTEIN 2A-RELATED"/>
    <property type="match status" value="1"/>
</dbReference>
<evidence type="ECO:0000313" key="3">
    <source>
        <dbReference type="Proteomes" id="UP000245341"/>
    </source>
</evidence>
<accession>A0A7F8QV89</accession>
<dbReference type="Gene3D" id="3.30.70.330">
    <property type="match status" value="1"/>
</dbReference>
<dbReference type="Proteomes" id="UP000245341">
    <property type="component" value="Unplaced"/>
</dbReference>
<dbReference type="InterPro" id="IPR000504">
    <property type="entry name" value="RRM_dom"/>
</dbReference>
<evidence type="ECO:0000256" key="1">
    <source>
        <dbReference type="PROSITE-ProRule" id="PRU00176"/>
    </source>
</evidence>
<dbReference type="PANTHER" id="PTHR47831">
    <property type="entry name" value="GENERAL TRANSCRIPTION FACTOR II-I REPEAT DOMAIN-CONTAINING PROTEIN 2"/>
    <property type="match status" value="1"/>
</dbReference>
<dbReference type="KEGG" id="lww:115941251"/>
<dbReference type="GO" id="GO:0003723">
    <property type="term" value="F:RNA binding"/>
    <property type="evidence" value="ECO:0007669"/>
    <property type="project" value="UniProtKB-UniRule"/>
</dbReference>
<dbReference type="SMART" id="SM00360">
    <property type="entry name" value="RRM"/>
    <property type="match status" value="1"/>
</dbReference>
<dbReference type="AlphaFoldDB" id="A0A7F8QV89"/>
<dbReference type="SUPFAM" id="SSF53098">
    <property type="entry name" value="Ribonuclease H-like"/>
    <property type="match status" value="1"/>
</dbReference>
<dbReference type="GeneID" id="115941251"/>
<evidence type="ECO:0000313" key="4">
    <source>
        <dbReference type="RefSeq" id="XP_030885025.1"/>
    </source>
</evidence>
<dbReference type="InterPro" id="IPR012677">
    <property type="entry name" value="Nucleotide-bd_a/b_plait_sf"/>
</dbReference>
<feature type="domain" description="RRM" evidence="2">
    <location>
        <begin position="69"/>
        <end position="142"/>
    </location>
</feature>
<proteinExistence type="predicted"/>
<gene>
    <name evidence="4" type="primary">LOC115941251</name>
</gene>
<reference evidence="4" key="1">
    <citation type="submission" date="2025-08" db="UniProtKB">
        <authorList>
            <consortium name="RefSeq"/>
        </authorList>
    </citation>
    <scope>IDENTIFICATION</scope>
    <source>
        <tissue evidence="4">Liver</tissue>
    </source>
</reference>
<dbReference type="RefSeq" id="XP_030885025.1">
    <property type="nucleotide sequence ID" value="XM_031029165.1"/>
</dbReference>
<dbReference type="PROSITE" id="PS50102">
    <property type="entry name" value="RRM"/>
    <property type="match status" value="1"/>
</dbReference>
<protein>
    <submittedName>
        <fullName evidence="4">General transcription factor II-I repeat domain-containing protein 2-like isoform X1</fullName>
    </submittedName>
</protein>
<dbReference type="InterPro" id="IPR042224">
    <property type="entry name" value="GTF2IRD2"/>
</dbReference>
<evidence type="ECO:0000259" key="2">
    <source>
        <dbReference type="PROSITE" id="PS50102"/>
    </source>
</evidence>
<sequence length="571" mass="64963">MEDGEDETLEEKDSDSRDEILRSLQCFLLLAGSLCSLPQKTADKRKKEMAKQKASPETRRQKLEGWNAKTLLIQNLSHRVPQHELKEVFKDAFQIRLVSKDGMSKRIAYVDFKSQADAERALDEKRGTKIGGLAVVLGHVEEKSQGREGRVGKRKLEQESHTFQEKWERAYFFVEVKNVPTCLICKQSVSVSKDLDLRRHYKTNHSRNDGYTEKMRDKKLNKLKKRLKFQHDLLLNVNKINDAAMKCSYMLSEKIARASKPFTDGEFIKECLLSAAEIMCPEQRQAFANLRLSGNIVSQRVDSRAVNLQDKLQEKAKSFVAFSIAAHEGADGANAPQLAVFIHGVDGTFDVTEELLDMVPMTGATSGNDFLVCVEESLKKFNVDWSQLVSVNTDGNSALVGVEQLVTKLKSKVSGLCKDMELKSMHGLILQESLCAKKLKMDHVMDIVIHSITWIQSHGSDHRKFSALFSELDAQYGSLSCSMGHKWLSRGMVLRWFFKLLEEIDFFMSSKGKSVPQLTSKDWVKDLAFLVDIMTYLNTLDISLQRRPQVVTQMYDSICSFLRKLCLWETH</sequence>
<dbReference type="InterPro" id="IPR012337">
    <property type="entry name" value="RNaseH-like_sf"/>
</dbReference>
<name>A0A7F8QV89_LEPWE</name>
<dbReference type="InterPro" id="IPR035979">
    <property type="entry name" value="RBD_domain_sf"/>
</dbReference>
<dbReference type="Pfam" id="PF00076">
    <property type="entry name" value="RRM_1"/>
    <property type="match status" value="1"/>
</dbReference>
<keyword evidence="3" id="KW-1185">Reference proteome</keyword>
<keyword evidence="1" id="KW-0694">RNA-binding</keyword>
<dbReference type="SUPFAM" id="SSF54928">
    <property type="entry name" value="RNA-binding domain, RBD"/>
    <property type="match status" value="1"/>
</dbReference>